<keyword evidence="6" id="KW-1185">Reference proteome</keyword>
<sequence>MWMIYEKCANLIEVGFWNTAKMKIVLEEFTIDSESSFRVFRPRLSQIFYWHFHPEFELVFIEGTDGTRHVGEHISRFVDSDLVFIGSNIPHLNFDYLVKKDYEKVVLQVRQDFLQNAMLETPELAAIQQLFQRSQYGIAFGEKTKKMIGERIKQLEGLSYFGQFLEILSIFQLLATTQDYVLLHEQPVENQYNKKDQERIKRLYQFIDENYQRKIDLQEVADLSNLSEAAFCRYFKKMTKVTFTEFLNHYRVNQAKNLLLLDKNVTETCFDCGFESMSYFNRTFKKLTGENPLAFKKRYFTK</sequence>
<dbReference type="PANTHER" id="PTHR43280">
    <property type="entry name" value="ARAC-FAMILY TRANSCRIPTIONAL REGULATOR"/>
    <property type="match status" value="1"/>
</dbReference>
<keyword evidence="2" id="KW-0238">DNA-binding</keyword>
<evidence type="ECO:0000259" key="4">
    <source>
        <dbReference type="PROSITE" id="PS01124"/>
    </source>
</evidence>
<keyword evidence="1" id="KW-0805">Transcription regulation</keyword>
<evidence type="ECO:0000256" key="3">
    <source>
        <dbReference type="ARBA" id="ARBA00023163"/>
    </source>
</evidence>
<dbReference type="InterPro" id="IPR018060">
    <property type="entry name" value="HTH_AraC"/>
</dbReference>
<comment type="caution">
    <text evidence="5">The sequence shown here is derived from an EMBL/GenBank/DDBJ whole genome shotgun (WGS) entry which is preliminary data.</text>
</comment>
<dbReference type="PANTHER" id="PTHR43280:SF27">
    <property type="entry name" value="TRANSCRIPTIONAL REGULATOR MTLR"/>
    <property type="match status" value="1"/>
</dbReference>
<dbReference type="Gene3D" id="1.10.10.60">
    <property type="entry name" value="Homeodomain-like"/>
    <property type="match status" value="2"/>
</dbReference>
<evidence type="ECO:0000256" key="2">
    <source>
        <dbReference type="ARBA" id="ARBA00023125"/>
    </source>
</evidence>
<dbReference type="Pfam" id="PF12833">
    <property type="entry name" value="HTH_18"/>
    <property type="match status" value="1"/>
</dbReference>
<dbReference type="PROSITE" id="PS00041">
    <property type="entry name" value="HTH_ARAC_FAMILY_1"/>
    <property type="match status" value="1"/>
</dbReference>
<dbReference type="GO" id="GO:0043565">
    <property type="term" value="F:sequence-specific DNA binding"/>
    <property type="evidence" value="ECO:0007669"/>
    <property type="project" value="InterPro"/>
</dbReference>
<proteinExistence type="predicted"/>
<dbReference type="EMBL" id="BMKK01000018">
    <property type="protein sequence ID" value="GGD81787.1"/>
    <property type="molecule type" value="Genomic_DNA"/>
</dbReference>
<organism evidence="5 6">
    <name type="scientific">Emticicia aquatilis</name>
    <dbReference type="NCBI Taxonomy" id="1537369"/>
    <lineage>
        <taxon>Bacteria</taxon>
        <taxon>Pseudomonadati</taxon>
        <taxon>Bacteroidota</taxon>
        <taxon>Cytophagia</taxon>
        <taxon>Cytophagales</taxon>
        <taxon>Leadbetterellaceae</taxon>
        <taxon>Emticicia</taxon>
    </lineage>
</organism>
<evidence type="ECO:0000313" key="5">
    <source>
        <dbReference type="EMBL" id="GGD81787.1"/>
    </source>
</evidence>
<evidence type="ECO:0000313" key="6">
    <source>
        <dbReference type="Proteomes" id="UP000609064"/>
    </source>
</evidence>
<accession>A0A916Z8K0</accession>
<evidence type="ECO:0000256" key="1">
    <source>
        <dbReference type="ARBA" id="ARBA00023015"/>
    </source>
</evidence>
<protein>
    <submittedName>
        <fullName evidence="5">AraC family transcriptional regulator</fullName>
    </submittedName>
</protein>
<dbReference type="AlphaFoldDB" id="A0A916Z8K0"/>
<name>A0A916Z8K0_9BACT</name>
<dbReference type="InterPro" id="IPR009057">
    <property type="entry name" value="Homeodomain-like_sf"/>
</dbReference>
<keyword evidence="3" id="KW-0804">Transcription</keyword>
<feature type="domain" description="HTH araC/xylS-type" evidence="4">
    <location>
        <begin position="201"/>
        <end position="298"/>
    </location>
</feature>
<dbReference type="SUPFAM" id="SSF46689">
    <property type="entry name" value="Homeodomain-like"/>
    <property type="match status" value="2"/>
</dbReference>
<reference evidence="5" key="1">
    <citation type="journal article" date="2014" name="Int. J. Syst. Evol. Microbiol.">
        <title>Complete genome sequence of Corynebacterium casei LMG S-19264T (=DSM 44701T), isolated from a smear-ripened cheese.</title>
        <authorList>
            <consortium name="US DOE Joint Genome Institute (JGI-PGF)"/>
            <person name="Walter F."/>
            <person name="Albersmeier A."/>
            <person name="Kalinowski J."/>
            <person name="Ruckert C."/>
        </authorList>
    </citation>
    <scope>NUCLEOTIDE SEQUENCE</scope>
    <source>
        <strain evidence="5">CGMCC 1.15958</strain>
    </source>
</reference>
<dbReference type="InterPro" id="IPR018062">
    <property type="entry name" value="HTH_AraC-typ_CS"/>
</dbReference>
<dbReference type="GO" id="GO:0003700">
    <property type="term" value="F:DNA-binding transcription factor activity"/>
    <property type="evidence" value="ECO:0007669"/>
    <property type="project" value="InterPro"/>
</dbReference>
<dbReference type="SMART" id="SM00342">
    <property type="entry name" value="HTH_ARAC"/>
    <property type="match status" value="1"/>
</dbReference>
<dbReference type="PROSITE" id="PS01124">
    <property type="entry name" value="HTH_ARAC_FAMILY_2"/>
    <property type="match status" value="1"/>
</dbReference>
<reference evidence="5" key="2">
    <citation type="submission" date="2020-09" db="EMBL/GenBank/DDBJ databases">
        <authorList>
            <person name="Sun Q."/>
            <person name="Zhou Y."/>
        </authorList>
    </citation>
    <scope>NUCLEOTIDE SEQUENCE</scope>
    <source>
        <strain evidence="5">CGMCC 1.15958</strain>
    </source>
</reference>
<gene>
    <name evidence="5" type="ORF">GCM10011514_52320</name>
</gene>
<dbReference type="Proteomes" id="UP000609064">
    <property type="component" value="Unassembled WGS sequence"/>
</dbReference>